<protein>
    <submittedName>
        <fullName evidence="1">Uncharacterized protein</fullName>
    </submittedName>
</protein>
<evidence type="ECO:0000313" key="2">
    <source>
        <dbReference type="Proteomes" id="UP000053144"/>
    </source>
</evidence>
<name>A0A0L9TB38_PHAAN</name>
<reference evidence="2" key="1">
    <citation type="journal article" date="2015" name="Proc. Natl. Acad. Sci. U.S.A.">
        <title>Genome sequencing of adzuki bean (Vigna angularis) provides insight into high starch and low fat accumulation and domestication.</title>
        <authorList>
            <person name="Yang K."/>
            <person name="Tian Z."/>
            <person name="Chen C."/>
            <person name="Luo L."/>
            <person name="Zhao B."/>
            <person name="Wang Z."/>
            <person name="Yu L."/>
            <person name="Li Y."/>
            <person name="Sun Y."/>
            <person name="Li W."/>
            <person name="Chen Y."/>
            <person name="Li Y."/>
            <person name="Zhang Y."/>
            <person name="Ai D."/>
            <person name="Zhao J."/>
            <person name="Shang C."/>
            <person name="Ma Y."/>
            <person name="Wu B."/>
            <person name="Wang M."/>
            <person name="Gao L."/>
            <person name="Sun D."/>
            <person name="Zhang P."/>
            <person name="Guo F."/>
            <person name="Wang W."/>
            <person name="Li Y."/>
            <person name="Wang J."/>
            <person name="Varshney R.K."/>
            <person name="Wang J."/>
            <person name="Ling H.Q."/>
            <person name="Wan P."/>
        </authorList>
    </citation>
    <scope>NUCLEOTIDE SEQUENCE</scope>
    <source>
        <strain evidence="2">cv. Jingnong 6</strain>
    </source>
</reference>
<evidence type="ECO:0000313" key="1">
    <source>
        <dbReference type="EMBL" id="KOM27825.1"/>
    </source>
</evidence>
<dbReference type="Gramene" id="KOM27825">
    <property type="protein sequence ID" value="KOM27825"/>
    <property type="gene ID" value="LR48_Vigan464s002200"/>
</dbReference>
<proteinExistence type="predicted"/>
<dbReference type="EMBL" id="KQ258398">
    <property type="protein sequence ID" value="KOM27825.1"/>
    <property type="molecule type" value="Genomic_DNA"/>
</dbReference>
<sequence>MSERNTASVGRMDRVPLPLPRRCREPPPPRPVRRLDRNFHLTCQCVASGVKSMQWLLVVAVGGGCWRWLLAVAIGGGYWRWLLAVAIGGEKSQIYRSAGPTSTPKDPSSIPNVHNKFQKLTRNVSKADASSWIRAWGSVVRNLTQLYPISQLPERETSLLLRATSSPRLVLGAVVAPLLP</sequence>
<dbReference type="Proteomes" id="UP000053144">
    <property type="component" value="Unassembled WGS sequence"/>
</dbReference>
<dbReference type="AlphaFoldDB" id="A0A0L9TB38"/>
<accession>A0A0L9TB38</accession>
<organism evidence="1 2">
    <name type="scientific">Phaseolus angularis</name>
    <name type="common">Azuki bean</name>
    <name type="synonym">Vigna angularis</name>
    <dbReference type="NCBI Taxonomy" id="3914"/>
    <lineage>
        <taxon>Eukaryota</taxon>
        <taxon>Viridiplantae</taxon>
        <taxon>Streptophyta</taxon>
        <taxon>Embryophyta</taxon>
        <taxon>Tracheophyta</taxon>
        <taxon>Spermatophyta</taxon>
        <taxon>Magnoliopsida</taxon>
        <taxon>eudicotyledons</taxon>
        <taxon>Gunneridae</taxon>
        <taxon>Pentapetalae</taxon>
        <taxon>rosids</taxon>
        <taxon>fabids</taxon>
        <taxon>Fabales</taxon>
        <taxon>Fabaceae</taxon>
        <taxon>Papilionoideae</taxon>
        <taxon>50 kb inversion clade</taxon>
        <taxon>NPAAA clade</taxon>
        <taxon>indigoferoid/millettioid clade</taxon>
        <taxon>Phaseoleae</taxon>
        <taxon>Vigna</taxon>
    </lineage>
</organism>
<gene>
    <name evidence="1" type="ORF">LR48_Vigan464s002200</name>
</gene>